<protein>
    <submittedName>
        <fullName evidence="1">Uncharacterized protein</fullName>
    </submittedName>
</protein>
<gene>
    <name evidence="1" type="ORF">L195_g044937</name>
</gene>
<dbReference type="Proteomes" id="UP000236291">
    <property type="component" value="Unassembled WGS sequence"/>
</dbReference>
<reference evidence="1 2" key="1">
    <citation type="journal article" date="2014" name="Am. J. Bot.">
        <title>Genome assembly and annotation for red clover (Trifolium pratense; Fabaceae).</title>
        <authorList>
            <person name="Istvanek J."/>
            <person name="Jaros M."/>
            <person name="Krenek A."/>
            <person name="Repkova J."/>
        </authorList>
    </citation>
    <scope>NUCLEOTIDE SEQUENCE [LARGE SCALE GENOMIC DNA]</scope>
    <source>
        <strain evidence="2">cv. Tatra</strain>
        <tissue evidence="1">Young leaves</tissue>
    </source>
</reference>
<dbReference type="EMBL" id="ASHM01057797">
    <property type="protein sequence ID" value="PNX88823.1"/>
    <property type="molecule type" value="Genomic_DNA"/>
</dbReference>
<evidence type="ECO:0000313" key="1">
    <source>
        <dbReference type="EMBL" id="PNX88823.1"/>
    </source>
</evidence>
<sequence>MVVYRPVFVNDTTKSITMRTAHMVQEWRAVNRVQQKQHNNASVEPQWQQPREGWWKCNIDASIFDTSRHIWAGAGV</sequence>
<accession>A0A2K3MDF0</accession>
<comment type="caution">
    <text evidence="1">The sequence shown here is derived from an EMBL/GenBank/DDBJ whole genome shotgun (WGS) entry which is preliminary data.</text>
</comment>
<reference evidence="1 2" key="2">
    <citation type="journal article" date="2017" name="Front. Plant Sci.">
        <title>Gene Classification and Mining of Molecular Markers Useful in Red Clover (Trifolium pratense) Breeding.</title>
        <authorList>
            <person name="Istvanek J."/>
            <person name="Dluhosova J."/>
            <person name="Dluhos P."/>
            <person name="Patkova L."/>
            <person name="Nedelnik J."/>
            <person name="Repkova J."/>
        </authorList>
    </citation>
    <scope>NUCLEOTIDE SEQUENCE [LARGE SCALE GENOMIC DNA]</scope>
    <source>
        <strain evidence="2">cv. Tatra</strain>
        <tissue evidence="1">Young leaves</tissue>
    </source>
</reference>
<name>A0A2K3MDF0_TRIPR</name>
<evidence type="ECO:0000313" key="2">
    <source>
        <dbReference type="Proteomes" id="UP000236291"/>
    </source>
</evidence>
<organism evidence="1 2">
    <name type="scientific">Trifolium pratense</name>
    <name type="common">Red clover</name>
    <dbReference type="NCBI Taxonomy" id="57577"/>
    <lineage>
        <taxon>Eukaryota</taxon>
        <taxon>Viridiplantae</taxon>
        <taxon>Streptophyta</taxon>
        <taxon>Embryophyta</taxon>
        <taxon>Tracheophyta</taxon>
        <taxon>Spermatophyta</taxon>
        <taxon>Magnoliopsida</taxon>
        <taxon>eudicotyledons</taxon>
        <taxon>Gunneridae</taxon>
        <taxon>Pentapetalae</taxon>
        <taxon>rosids</taxon>
        <taxon>fabids</taxon>
        <taxon>Fabales</taxon>
        <taxon>Fabaceae</taxon>
        <taxon>Papilionoideae</taxon>
        <taxon>50 kb inversion clade</taxon>
        <taxon>NPAAA clade</taxon>
        <taxon>Hologalegina</taxon>
        <taxon>IRL clade</taxon>
        <taxon>Trifolieae</taxon>
        <taxon>Trifolium</taxon>
    </lineage>
</organism>
<dbReference type="AlphaFoldDB" id="A0A2K3MDF0"/>
<proteinExistence type="predicted"/>